<evidence type="ECO:0000256" key="1">
    <source>
        <dbReference type="SAM" id="Phobius"/>
    </source>
</evidence>
<dbReference type="EMBL" id="KV407456">
    <property type="protein sequence ID" value="KZF24046.1"/>
    <property type="molecule type" value="Genomic_DNA"/>
</dbReference>
<feature type="transmembrane region" description="Helical" evidence="1">
    <location>
        <begin position="71"/>
        <end position="91"/>
    </location>
</feature>
<keyword evidence="3" id="KW-1185">Reference proteome</keyword>
<reference evidence="2 3" key="1">
    <citation type="journal article" date="2016" name="Fungal Biol.">
        <title>The genome of Xylona heveae provides a window into fungal endophytism.</title>
        <authorList>
            <person name="Gazis R."/>
            <person name="Kuo A."/>
            <person name="Riley R."/>
            <person name="LaButti K."/>
            <person name="Lipzen A."/>
            <person name="Lin J."/>
            <person name="Amirebrahimi M."/>
            <person name="Hesse C.N."/>
            <person name="Spatafora J.W."/>
            <person name="Henrissat B."/>
            <person name="Hainaut M."/>
            <person name="Grigoriev I.V."/>
            <person name="Hibbett D.S."/>
        </authorList>
    </citation>
    <scope>NUCLEOTIDE SEQUENCE [LARGE SCALE GENOMIC DNA]</scope>
    <source>
        <strain evidence="2 3">TC161</strain>
    </source>
</reference>
<keyword evidence="1" id="KW-1133">Transmembrane helix</keyword>
<gene>
    <name evidence="2" type="ORF">L228DRAFT_266410</name>
</gene>
<proteinExistence type="predicted"/>
<evidence type="ECO:0000313" key="2">
    <source>
        <dbReference type="EMBL" id="KZF24046.1"/>
    </source>
</evidence>
<dbReference type="Proteomes" id="UP000076632">
    <property type="component" value="Unassembled WGS sequence"/>
</dbReference>
<dbReference type="AlphaFoldDB" id="A0A161TPE0"/>
<accession>A0A161TPE0</accession>
<dbReference type="RefSeq" id="XP_018189601.1">
    <property type="nucleotide sequence ID" value="XM_018334852.1"/>
</dbReference>
<keyword evidence="1" id="KW-0812">Transmembrane</keyword>
<dbReference type="InParanoid" id="A0A161TPE0"/>
<organism evidence="2 3">
    <name type="scientific">Xylona heveae (strain CBS 132557 / TC161)</name>
    <dbReference type="NCBI Taxonomy" id="1328760"/>
    <lineage>
        <taxon>Eukaryota</taxon>
        <taxon>Fungi</taxon>
        <taxon>Dikarya</taxon>
        <taxon>Ascomycota</taxon>
        <taxon>Pezizomycotina</taxon>
        <taxon>Xylonomycetes</taxon>
        <taxon>Xylonales</taxon>
        <taxon>Xylonaceae</taxon>
        <taxon>Xylona</taxon>
    </lineage>
</organism>
<evidence type="ECO:0000313" key="3">
    <source>
        <dbReference type="Proteomes" id="UP000076632"/>
    </source>
</evidence>
<protein>
    <submittedName>
        <fullName evidence="2">Uncharacterized protein</fullName>
    </submittedName>
</protein>
<dbReference type="GeneID" id="28899989"/>
<name>A0A161TPE0_XYLHT</name>
<sequence length="106" mass="11756">MGTKRFKPLLASTSLGRFAFPRNILNPRPLFRSGRDQWNGRACGDALSHGCWTVSPRQIRLWEYGKSGDSLSVIALLAIIFGALLTMAAAIRKTEVGHPNGYYQAY</sequence>
<keyword evidence="1" id="KW-0472">Membrane</keyword>